<organism evidence="1">
    <name type="scientific">Serratia fonticola</name>
    <dbReference type="NCBI Taxonomy" id="47917"/>
    <lineage>
        <taxon>Bacteria</taxon>
        <taxon>Pseudomonadati</taxon>
        <taxon>Pseudomonadota</taxon>
        <taxon>Gammaproteobacteria</taxon>
        <taxon>Enterobacterales</taxon>
        <taxon>Yersiniaceae</taxon>
        <taxon>Serratia</taxon>
    </lineage>
</organism>
<evidence type="ECO:0000313" key="1">
    <source>
        <dbReference type="EMBL" id="VTR14818.1"/>
    </source>
</evidence>
<dbReference type="EMBL" id="CABEEZ010000007">
    <property type="protein sequence ID" value="VTR14818.1"/>
    <property type="molecule type" value="Genomic_DNA"/>
</dbReference>
<protein>
    <submittedName>
        <fullName evidence="1">Flp pilus assembly protein TadD, contains TPR repeats</fullName>
    </submittedName>
</protein>
<sequence>MVIINKVMFSSLLLLLLVGCQGRLNNDNKLDENEQEYILSKVNNYQGLLKLYREKLSKKEDPEVRFKLAEYYNLVEDYGSSLHYLAPLLDNKPSDKIYLLQAKNLAAMGKGSGGPNGYFCGFRIKSKER</sequence>
<reference evidence="1" key="1">
    <citation type="submission" date="2019-05" db="EMBL/GenBank/DDBJ databases">
        <authorList>
            <consortium name="Pathogen Informatics"/>
        </authorList>
    </citation>
    <scope>NUCLEOTIDE SEQUENCE [LARGE SCALE GENOMIC DNA]</scope>
    <source>
        <strain evidence="1">NCTC12965</strain>
    </source>
</reference>
<accession>A0A4V6KJE4</accession>
<gene>
    <name evidence="1" type="ORF">NCTC12965_00051</name>
</gene>
<name>A0A4V6KJE4_SERFO</name>
<proteinExistence type="predicted"/>
<dbReference type="AlphaFoldDB" id="A0A4V6KJE4"/>
<dbReference type="PROSITE" id="PS51257">
    <property type="entry name" value="PROKAR_LIPOPROTEIN"/>
    <property type="match status" value="1"/>
</dbReference>